<protein>
    <submittedName>
        <fullName evidence="1">Uncharacterized protein</fullName>
    </submittedName>
</protein>
<evidence type="ECO:0000313" key="2">
    <source>
        <dbReference type="Proteomes" id="UP001060919"/>
    </source>
</evidence>
<dbReference type="AlphaFoldDB" id="A0A915YEH6"/>
<evidence type="ECO:0000313" key="1">
    <source>
        <dbReference type="EMBL" id="BDS11645.1"/>
    </source>
</evidence>
<dbReference type="RefSeq" id="WP_264792801.1">
    <property type="nucleotide sequence ID" value="NZ_AP026867.1"/>
</dbReference>
<reference evidence="1" key="1">
    <citation type="submission" date="2022-09" db="EMBL/GenBank/DDBJ databases">
        <title>Aureispira anguillicida sp. nov., isolated from Leptocephalus of Japanese eel Anguilla japonica.</title>
        <authorList>
            <person name="Yuasa K."/>
            <person name="Mekata T."/>
            <person name="Ikunari K."/>
        </authorList>
    </citation>
    <scope>NUCLEOTIDE SEQUENCE</scope>
    <source>
        <strain evidence="1">EL160426</strain>
    </source>
</reference>
<dbReference type="EMBL" id="AP026867">
    <property type="protein sequence ID" value="BDS11645.1"/>
    <property type="molecule type" value="Genomic_DNA"/>
</dbReference>
<keyword evidence="2" id="KW-1185">Reference proteome</keyword>
<sequence>MKKRLQLEIQNIAPIKNNPRPMQVNTWVNTALRAKNNPKETPSNSPRRMLALNMTFCKSILGRR</sequence>
<accession>A0A915YEH6</accession>
<name>A0A915YEH6_9BACT</name>
<dbReference type="KEGG" id="aup:AsAng_0023590"/>
<gene>
    <name evidence="1" type="ORF">AsAng_0023590</name>
</gene>
<dbReference type="Proteomes" id="UP001060919">
    <property type="component" value="Chromosome"/>
</dbReference>
<proteinExistence type="predicted"/>
<organism evidence="1 2">
    <name type="scientific">Aureispira anguillae</name>
    <dbReference type="NCBI Taxonomy" id="2864201"/>
    <lineage>
        <taxon>Bacteria</taxon>
        <taxon>Pseudomonadati</taxon>
        <taxon>Bacteroidota</taxon>
        <taxon>Saprospiria</taxon>
        <taxon>Saprospirales</taxon>
        <taxon>Saprospiraceae</taxon>
        <taxon>Aureispira</taxon>
    </lineage>
</organism>